<evidence type="ECO:0000256" key="6">
    <source>
        <dbReference type="ARBA" id="ARBA00031723"/>
    </source>
</evidence>
<dbReference type="Proteomes" id="UP000232133">
    <property type="component" value="Chromosome"/>
</dbReference>
<dbReference type="GO" id="GO:0003723">
    <property type="term" value="F:RNA binding"/>
    <property type="evidence" value="ECO:0007669"/>
    <property type="project" value="UniProtKB-KW"/>
</dbReference>
<dbReference type="GO" id="GO:0051607">
    <property type="term" value="P:defense response to virus"/>
    <property type="evidence" value="ECO:0007669"/>
    <property type="project" value="UniProtKB-KW"/>
</dbReference>
<dbReference type="AlphaFoldDB" id="A0A2H4U6H4"/>
<evidence type="ECO:0000256" key="2">
    <source>
        <dbReference type="ARBA" id="ARBA00006896"/>
    </source>
</evidence>
<evidence type="ECO:0000313" key="8">
    <source>
        <dbReference type="Proteomes" id="UP000232133"/>
    </source>
</evidence>
<evidence type="ECO:0000313" key="7">
    <source>
        <dbReference type="EMBL" id="ATZ59715.1"/>
    </source>
</evidence>
<sequence>MARDYNRNNRQNENENYNDVTNRIKSLNQLSDLSIKDIADEGGYADKVAKGSKQLKTNQLRKFFGAVRLIEQKTTWDEIEPEFYLLKPKLAVAVGRGNVPKAFYNFMMAAMSKVDVGSEEDKMKNFKTFIDFFESIVAYHKYHYPKN</sequence>
<evidence type="ECO:0000256" key="4">
    <source>
        <dbReference type="ARBA" id="ARBA00022884"/>
    </source>
</evidence>
<name>A0A2H4U6H4_METSM</name>
<dbReference type="RefSeq" id="WP_100815471.1">
    <property type="nucleotide sequence ID" value="NZ_CAYASF010000085.1"/>
</dbReference>
<dbReference type="GeneID" id="35118595"/>
<gene>
    <name evidence="7" type="ORF">BK798_04415</name>
</gene>
<evidence type="ECO:0000256" key="3">
    <source>
        <dbReference type="ARBA" id="ARBA00016118"/>
    </source>
</evidence>
<comment type="function">
    <text evidence="1">This subunit may be involved in monitoring complementarity of crRNA and target RNA.</text>
</comment>
<dbReference type="EMBL" id="CP017803">
    <property type="protein sequence ID" value="ATZ59715.1"/>
    <property type="molecule type" value="Genomic_DNA"/>
</dbReference>
<comment type="similarity">
    <text evidence="2">Belongs to the CRISPR-associated Csm2 family.</text>
</comment>
<dbReference type="InterPro" id="IPR010149">
    <property type="entry name" value="CRISPR-assoc_prot_Csm2_III-A"/>
</dbReference>
<dbReference type="Pfam" id="PF03750">
    <property type="entry name" value="Csm2_III-A"/>
    <property type="match status" value="1"/>
</dbReference>
<dbReference type="NCBIfam" id="TIGR01870">
    <property type="entry name" value="cas_TM1810_Csm2"/>
    <property type="match status" value="1"/>
</dbReference>
<organism evidence="7 8">
    <name type="scientific">Methanobrevibacter smithii</name>
    <dbReference type="NCBI Taxonomy" id="2173"/>
    <lineage>
        <taxon>Archaea</taxon>
        <taxon>Methanobacteriati</taxon>
        <taxon>Methanobacteriota</taxon>
        <taxon>Methanomada group</taxon>
        <taxon>Methanobacteria</taxon>
        <taxon>Methanobacteriales</taxon>
        <taxon>Methanobacteriaceae</taxon>
        <taxon>Methanobrevibacter</taxon>
    </lineage>
</organism>
<reference evidence="7 8" key="1">
    <citation type="submission" date="2016-10" db="EMBL/GenBank/DDBJ databases">
        <authorList>
            <person name="Varghese N."/>
        </authorList>
    </citation>
    <scope>NUCLEOTIDE SEQUENCE [LARGE SCALE GENOMIC DNA]</scope>
    <source>
        <strain evidence="7 8">KB11</strain>
    </source>
</reference>
<dbReference type="CDD" id="cd09647">
    <property type="entry name" value="Csm2_III-A"/>
    <property type="match status" value="1"/>
</dbReference>
<protein>
    <recommendedName>
        <fullName evidence="3">CRISPR system Cms protein Csm2</fullName>
    </recommendedName>
    <alternativeName>
        <fullName evidence="6">CRISPR type III A-associated protein Csm2</fullName>
    </alternativeName>
</protein>
<evidence type="ECO:0000256" key="5">
    <source>
        <dbReference type="ARBA" id="ARBA00023118"/>
    </source>
</evidence>
<proteinExistence type="inferred from homology"/>
<evidence type="ECO:0000256" key="1">
    <source>
        <dbReference type="ARBA" id="ARBA00003640"/>
    </source>
</evidence>
<keyword evidence="4" id="KW-0694">RNA-binding</keyword>
<accession>A0A2H4U6H4</accession>
<keyword evidence="5" id="KW-0051">Antiviral defense</keyword>